<comment type="caution">
    <text evidence="1">The sequence shown here is derived from an EMBL/GenBank/DDBJ whole genome shotgun (WGS) entry which is preliminary data.</text>
</comment>
<accession>A0ACB9UFX8</accession>
<proteinExistence type="predicted"/>
<reference evidence="1" key="1">
    <citation type="submission" date="2022-03" db="EMBL/GenBank/DDBJ databases">
        <title>Genomic analyses of argali, domestic sheep and their hybrids provide insights into chromosomal evolution, heterosis and genetic basis of agronomic traits.</title>
        <authorList>
            <person name="Li M."/>
        </authorList>
    </citation>
    <scope>NUCLEOTIDE SEQUENCE</scope>
    <source>
        <strain evidence="1">F1 hybrid</strain>
    </source>
</reference>
<organism evidence="1 2">
    <name type="scientific">Ovis ammon polii x Ovis aries</name>
    <dbReference type="NCBI Taxonomy" id="2918886"/>
    <lineage>
        <taxon>Eukaryota</taxon>
        <taxon>Metazoa</taxon>
        <taxon>Chordata</taxon>
        <taxon>Craniata</taxon>
        <taxon>Vertebrata</taxon>
        <taxon>Euteleostomi</taxon>
        <taxon>Mammalia</taxon>
        <taxon>Eutheria</taxon>
        <taxon>Laurasiatheria</taxon>
        <taxon>Artiodactyla</taxon>
        <taxon>Ruminantia</taxon>
        <taxon>Pecora</taxon>
        <taxon>Bovidae</taxon>
        <taxon>Caprinae</taxon>
        <taxon>Ovis</taxon>
    </lineage>
</organism>
<keyword evidence="2" id="KW-1185">Reference proteome</keyword>
<sequence length="251" mass="27028">MEQVRMQRVSKVLVGDDGELEGNTDGAAAAEDNDGTVNDEDDSNDCPPSSPCYLPSSFTCFNLLNPVATRLYSSSDPRSRTHGGLGKRWKTVVVKVSTACNAAGGDALDLLQQMGAVLHCARPSRCGGVSLQGLGSSVQAQELRVIILPLTIQMGLLLRVEVGTISTYAGKSDGCLFLSLVTQTVRHPTKSTELLLYNRMELHGIFIRAGLHFSPSQRGYSMNFPVLHSLQRVEAPALSGFHFPATCILLH</sequence>
<protein>
    <submittedName>
        <fullName evidence="1">Uncharacterized protein</fullName>
    </submittedName>
</protein>
<gene>
    <name evidence="1" type="ORF">MJG53_015694</name>
</gene>
<dbReference type="EMBL" id="CM043043">
    <property type="protein sequence ID" value="KAI4567017.1"/>
    <property type="molecule type" value="Genomic_DNA"/>
</dbReference>
<name>A0ACB9UFX8_9CETA</name>
<dbReference type="Proteomes" id="UP001057279">
    <property type="component" value="Linkage Group LG18"/>
</dbReference>
<evidence type="ECO:0000313" key="2">
    <source>
        <dbReference type="Proteomes" id="UP001057279"/>
    </source>
</evidence>
<evidence type="ECO:0000313" key="1">
    <source>
        <dbReference type="EMBL" id="KAI4567017.1"/>
    </source>
</evidence>